<comment type="caution">
    <text evidence="1">The sequence shown here is derived from an EMBL/GenBank/DDBJ whole genome shotgun (WGS) entry which is preliminary data.</text>
</comment>
<gene>
    <name evidence="1" type="ORF">PXEA_LOCUS28400</name>
</gene>
<dbReference type="AlphaFoldDB" id="A0A448XEK9"/>
<organism evidence="1 2">
    <name type="scientific">Protopolystoma xenopodis</name>
    <dbReference type="NCBI Taxonomy" id="117903"/>
    <lineage>
        <taxon>Eukaryota</taxon>
        <taxon>Metazoa</taxon>
        <taxon>Spiralia</taxon>
        <taxon>Lophotrochozoa</taxon>
        <taxon>Platyhelminthes</taxon>
        <taxon>Monogenea</taxon>
        <taxon>Polyopisthocotylea</taxon>
        <taxon>Polystomatidea</taxon>
        <taxon>Polystomatidae</taxon>
        <taxon>Protopolystoma</taxon>
    </lineage>
</organism>
<dbReference type="Proteomes" id="UP000784294">
    <property type="component" value="Unassembled WGS sequence"/>
</dbReference>
<name>A0A448XEK9_9PLAT</name>
<accession>A0A448XEK9</accession>
<evidence type="ECO:0000313" key="2">
    <source>
        <dbReference type="Proteomes" id="UP000784294"/>
    </source>
</evidence>
<evidence type="ECO:0000313" key="1">
    <source>
        <dbReference type="EMBL" id="VEL34960.1"/>
    </source>
</evidence>
<reference evidence="1" key="1">
    <citation type="submission" date="2018-11" db="EMBL/GenBank/DDBJ databases">
        <authorList>
            <consortium name="Pathogen Informatics"/>
        </authorList>
    </citation>
    <scope>NUCLEOTIDE SEQUENCE</scope>
</reference>
<protein>
    <submittedName>
        <fullName evidence="1">Uncharacterized protein</fullName>
    </submittedName>
</protein>
<dbReference type="EMBL" id="CAAALY010248767">
    <property type="protein sequence ID" value="VEL34960.1"/>
    <property type="molecule type" value="Genomic_DNA"/>
</dbReference>
<sequence length="182" mass="20427">MEPLRAPQGAFLRGLGHQLGGEKVELTLYRQHVCPTVGGEIERALNSRDDIERRSFRDGNIGIRGLPPASRVQYSRPRQICHNRLSVSYRSNHPRCQSGPENRRVSRLYLPPVHLSPSSFAPLPPAQRSPVFQGWRVKCHHCCPVASPGSTLGGVGDCRRDDSCRWAKRSAPDRHVKRIVNL</sequence>
<keyword evidence="2" id="KW-1185">Reference proteome</keyword>
<proteinExistence type="predicted"/>